<evidence type="ECO:0000313" key="1">
    <source>
        <dbReference type="EMBL" id="UYP19185.1"/>
    </source>
</evidence>
<protein>
    <submittedName>
        <fullName evidence="1">DUF732 domain-containing protein</fullName>
    </submittedName>
</protein>
<accession>A0ACD4DGH7</accession>
<keyword evidence="2" id="KW-1185">Reference proteome</keyword>
<proteinExistence type="predicted"/>
<evidence type="ECO:0000313" key="2">
    <source>
        <dbReference type="Proteomes" id="UP001156484"/>
    </source>
</evidence>
<dbReference type="Proteomes" id="UP001156484">
    <property type="component" value="Chromosome"/>
</dbReference>
<reference evidence="1" key="1">
    <citation type="submission" date="2022-10" db="EMBL/GenBank/DDBJ databases">
        <title>Rhodococcus ferula Z13 complete genome.</title>
        <authorList>
            <person name="Long X."/>
            <person name="Zang M."/>
        </authorList>
    </citation>
    <scope>NUCLEOTIDE SEQUENCE</scope>
    <source>
        <strain evidence="1">Z13</strain>
    </source>
</reference>
<gene>
    <name evidence="1" type="ORF">OED52_00915</name>
</gene>
<sequence length="179" mass="17520">MPARTRSRSTRVLGALAAGLTAAAVLSACGSDDSTATSTPTSTTAAETSTQTSTTAKAGESTSAAATETKASGESSAQSTPEVPAGVPPVGPEPSPAGQAFLSVLREKGVQPVDEAGAVNIADYICSAKAQGGTDEEIKVFVTALVGSDAAAGGVELTEEEASATADTYITVAGDTYCG</sequence>
<dbReference type="EMBL" id="CP107551">
    <property type="protein sequence ID" value="UYP19185.1"/>
    <property type="molecule type" value="Genomic_DNA"/>
</dbReference>
<name>A0ACD4DGH7_9NOCA</name>
<organism evidence="1 2">
    <name type="scientific">Rhodococcus sacchari</name>
    <dbReference type="NCBI Taxonomy" id="2962047"/>
    <lineage>
        <taxon>Bacteria</taxon>
        <taxon>Bacillati</taxon>
        <taxon>Actinomycetota</taxon>
        <taxon>Actinomycetes</taxon>
        <taxon>Mycobacteriales</taxon>
        <taxon>Nocardiaceae</taxon>
        <taxon>Rhodococcus</taxon>
    </lineage>
</organism>